<gene>
    <name evidence="2" type="ORF">AK812_SmicGene38959</name>
</gene>
<sequence>MSGRLLDEGMNQVSDRRWQVKVLPHPDISTSDSGDRVTISDFLAGVRRPLDCKAVKSASVITHVGIVECGDGCMNVLKILYLEKTVPSKAAMAFFAAGMAQNKSCGVSGAQSLTEFPLNTYNFNEDLVKHILPLNEAFVTVDEDGTVEGRYCEARHLRNQMRAYASNDTGEDPKDTKPGDTTLSTDSFMKLVHPLFGDAHLKDKFAVLKRSTVLVVTESALYLRFPSENPDFIIHSVLVYAPEYQAQVDKELEMIKASVETMSSFSSREAYVSHCNTQVQTWLRPTRHLPASPEDASDEDPNTQRASMGLPPVFPAIGNGPRPNRLGTFIYPSPAKRTRVKTPSIEPLPGAETNQGINVAADVGMTADEESPLYQRIAMGKSIINNVLPKKGKLRSVQKRPAAKKSTTWKDVKYVREKCTVGPRGQRKDQIKWERTLHQLLRASDEEIINIQVNPEMGGHDLPYLLKRVPQSKIHLLLDINHKAIEDMEKKICKLRQEYVEKKEKEIVFGDGKCWKDIEADEATFDRRDISQDVQTLDQVQRLCHDVGVMGGHHSARPPRDLDSKIEWKALGSELLQDRKVILHTDSAKSYKLKLPGVLRDKVVHCKKRVKVNGKWQWQHPHYVRIVTHKLPGTKGKTLKVKSGTQVIDRCWRFLKERVL</sequence>
<name>A0A1Q9CCF0_SYMMI</name>
<dbReference type="OrthoDB" id="409355at2759"/>
<dbReference type="AlphaFoldDB" id="A0A1Q9CCF0"/>
<protein>
    <submittedName>
        <fullName evidence="2">Uncharacterized protein</fullName>
    </submittedName>
</protein>
<evidence type="ECO:0000256" key="1">
    <source>
        <dbReference type="SAM" id="MobiDB-lite"/>
    </source>
</evidence>
<dbReference type="EMBL" id="LSRX01001365">
    <property type="protein sequence ID" value="OLP80598.1"/>
    <property type="molecule type" value="Genomic_DNA"/>
</dbReference>
<keyword evidence="3" id="KW-1185">Reference proteome</keyword>
<feature type="region of interest" description="Disordered" evidence="1">
    <location>
        <begin position="285"/>
        <end position="310"/>
    </location>
</feature>
<dbReference type="Proteomes" id="UP000186817">
    <property type="component" value="Unassembled WGS sequence"/>
</dbReference>
<accession>A0A1Q9CCF0</accession>
<proteinExistence type="predicted"/>
<reference evidence="2 3" key="1">
    <citation type="submission" date="2016-02" db="EMBL/GenBank/DDBJ databases">
        <title>Genome analysis of coral dinoflagellate symbionts highlights evolutionary adaptations to a symbiotic lifestyle.</title>
        <authorList>
            <person name="Aranda M."/>
            <person name="Li Y."/>
            <person name="Liew Y.J."/>
            <person name="Baumgarten S."/>
            <person name="Simakov O."/>
            <person name="Wilson M."/>
            <person name="Piel J."/>
            <person name="Ashoor H."/>
            <person name="Bougouffa S."/>
            <person name="Bajic V.B."/>
            <person name="Ryu T."/>
            <person name="Ravasi T."/>
            <person name="Bayer T."/>
            <person name="Micklem G."/>
            <person name="Kim H."/>
            <person name="Bhak J."/>
            <person name="Lajeunesse T.C."/>
            <person name="Voolstra C.R."/>
        </authorList>
    </citation>
    <scope>NUCLEOTIDE SEQUENCE [LARGE SCALE GENOMIC DNA]</scope>
    <source>
        <strain evidence="2 3">CCMP2467</strain>
    </source>
</reference>
<organism evidence="2 3">
    <name type="scientific">Symbiodinium microadriaticum</name>
    <name type="common">Dinoflagellate</name>
    <name type="synonym">Zooxanthella microadriatica</name>
    <dbReference type="NCBI Taxonomy" id="2951"/>
    <lineage>
        <taxon>Eukaryota</taxon>
        <taxon>Sar</taxon>
        <taxon>Alveolata</taxon>
        <taxon>Dinophyceae</taxon>
        <taxon>Suessiales</taxon>
        <taxon>Symbiodiniaceae</taxon>
        <taxon>Symbiodinium</taxon>
    </lineage>
</organism>
<comment type="caution">
    <text evidence="2">The sequence shown here is derived from an EMBL/GenBank/DDBJ whole genome shotgun (WGS) entry which is preliminary data.</text>
</comment>
<evidence type="ECO:0000313" key="3">
    <source>
        <dbReference type="Proteomes" id="UP000186817"/>
    </source>
</evidence>
<evidence type="ECO:0000313" key="2">
    <source>
        <dbReference type="EMBL" id="OLP80598.1"/>
    </source>
</evidence>